<feature type="chain" id="PRO_5032688083" description="DUF6438 domain-containing protein" evidence="1">
    <location>
        <begin position="23"/>
        <end position="286"/>
    </location>
</feature>
<keyword evidence="1" id="KW-0732">Signal</keyword>
<evidence type="ECO:0000313" key="3">
    <source>
        <dbReference type="EMBL" id="QPC83864.1"/>
    </source>
</evidence>
<reference evidence="3 4" key="1">
    <citation type="submission" date="2020-02" db="EMBL/GenBank/DDBJ databases">
        <authorList>
            <person name="Zheng R.K."/>
            <person name="Sun C.M."/>
        </authorList>
    </citation>
    <scope>NUCLEOTIDE SEQUENCE [LARGE SCALE GENOMIC DNA]</scope>
    <source>
        <strain evidence="4">rifampicinis</strain>
    </source>
</reference>
<proteinExistence type="predicted"/>
<protein>
    <recommendedName>
        <fullName evidence="2">DUF6438 domain-containing protein</fullName>
    </recommendedName>
</protein>
<accession>A0A7S8IFU8</accession>
<name>A0A7S8IFU8_9CHLR</name>
<dbReference type="AlphaFoldDB" id="A0A7S8IFU8"/>
<organism evidence="3 4">
    <name type="scientific">Phototrophicus methaneseepsis</name>
    <dbReference type="NCBI Taxonomy" id="2710758"/>
    <lineage>
        <taxon>Bacteria</taxon>
        <taxon>Bacillati</taxon>
        <taxon>Chloroflexota</taxon>
        <taxon>Candidatus Thermofontia</taxon>
        <taxon>Phototrophicales</taxon>
        <taxon>Phototrophicaceae</taxon>
        <taxon>Phototrophicus</taxon>
    </lineage>
</organism>
<evidence type="ECO:0000259" key="2">
    <source>
        <dbReference type="Pfam" id="PF20033"/>
    </source>
</evidence>
<feature type="domain" description="DUF6438" evidence="2">
    <location>
        <begin position="166"/>
        <end position="279"/>
    </location>
</feature>
<evidence type="ECO:0000313" key="4">
    <source>
        <dbReference type="Proteomes" id="UP000594468"/>
    </source>
</evidence>
<dbReference type="RefSeq" id="WP_195171928.1">
    <property type="nucleotide sequence ID" value="NZ_CP062983.1"/>
</dbReference>
<feature type="signal peptide" evidence="1">
    <location>
        <begin position="1"/>
        <end position="22"/>
    </location>
</feature>
<feature type="domain" description="DUF6438" evidence="2">
    <location>
        <begin position="28"/>
        <end position="142"/>
    </location>
</feature>
<evidence type="ECO:0000256" key="1">
    <source>
        <dbReference type="SAM" id="SignalP"/>
    </source>
</evidence>
<sequence length="286" mass="31536">MKKHWIISLLMVLLGGMMTVNGQDAEAVITLERTACFGTCPVYSLSIWEDGTVRYNGSEYVTVTGEQTSEMDPETVQHMLSAFVDAGYFQWEDAYDTQVVSDLPTITTTVSDEGNTKTIMRYAGDTSAPLALPFLENWIDEMTNSALWTGQQPDLTAVSNNGNSPLLTLRRDPCFGMCPVYTIAAYEDGTVVYTGIAHVEEVGVSVLTVETANVTSVAQQADILGYFGWQDAYDERIMTDQATVTTSIRWEDEFKQIVRYDGDPNAPIGLLRLEERIDLLVTGSSG</sequence>
<gene>
    <name evidence="3" type="ORF">G4Y79_05655</name>
</gene>
<dbReference type="Pfam" id="PF20033">
    <property type="entry name" value="DUF6438"/>
    <property type="match status" value="2"/>
</dbReference>
<dbReference type="Proteomes" id="UP000594468">
    <property type="component" value="Chromosome"/>
</dbReference>
<dbReference type="InterPro" id="IPR045497">
    <property type="entry name" value="DUF6438"/>
</dbReference>
<dbReference type="EMBL" id="CP062983">
    <property type="protein sequence ID" value="QPC83864.1"/>
    <property type="molecule type" value="Genomic_DNA"/>
</dbReference>
<dbReference type="KEGG" id="pmet:G4Y79_05655"/>
<keyword evidence="4" id="KW-1185">Reference proteome</keyword>